<evidence type="ECO:0000313" key="1">
    <source>
        <dbReference type="EMBL" id="AEL17711.1"/>
    </source>
</evidence>
<dbReference type="OrthoDB" id="20465at10239"/>
<keyword evidence="2" id="KW-1185">Reference proteome</keyword>
<evidence type="ECO:0000313" key="2">
    <source>
        <dbReference type="Proteomes" id="UP000008901"/>
    </source>
</evidence>
<dbReference type="Proteomes" id="UP000008901">
    <property type="component" value="Segment"/>
</dbReference>
<dbReference type="EMBL" id="JN408459">
    <property type="protein sequence ID" value="AEL17711.1"/>
    <property type="molecule type" value="Genomic_DNA"/>
</dbReference>
<gene>
    <name evidence="1" type="primary">52</name>
    <name evidence="1" type="ORF">CUCO_52</name>
</gene>
<organism evidence="1 2">
    <name type="scientific">Mycobacterium phage Cuco</name>
    <dbReference type="NCBI Taxonomy" id="2922992"/>
    <lineage>
        <taxon>Viruses</taxon>
        <taxon>Duplodnaviria</taxon>
        <taxon>Heunggongvirae</taxon>
        <taxon>Uroviricota</taxon>
        <taxon>Caudoviricetes</taxon>
        <taxon>Benedictvirus</taxon>
        <taxon>Benedictvirus cuco</taxon>
    </lineage>
</organism>
<accession>G1JUM7</accession>
<reference evidence="1 2" key="1">
    <citation type="journal article" date="2012" name="J. Virol.">
        <title>Complete Genome Sequences of 138 Mycobacteriophages.</title>
        <authorList>
            <consortium name="the Science Education Alliance Phage Hunters Advancing Genomics and Evolutionary Science Program"/>
            <consortium name="the KwaZulu-Natal Research Institute for Tuberculosis and HIV Mycobacterial Genetics Course Students"/>
            <consortium name="the Phage Hunters Integrating Research and Education Program"/>
            <person name="Hatfull G.F."/>
        </authorList>
    </citation>
    <scope>NUCLEOTIDE SEQUENCE [LARGE SCALE GENOMIC DNA]</scope>
</reference>
<name>G1JUM7_9CAUD</name>
<sequence length="97" mass="10697">MRNLDAIHDYVHTDDEDQLELDLGQEALAFLTGEDPFGLDEDEDQLVIDMTVHFEDGAQVSIQVVAPDKEHALAALVRASTGEYLAALAQSLEEEEV</sequence>
<protein>
    <submittedName>
        <fullName evidence="1">Uncharacterized protein</fullName>
    </submittedName>
</protein>
<dbReference type="GeneID" id="40234914"/>
<proteinExistence type="predicted"/>
<dbReference type="RefSeq" id="YP_009638139.1">
    <property type="nucleotide sequence ID" value="NC_042333.1"/>
</dbReference>